<keyword evidence="3 6" id="KW-1133">Transmembrane helix</keyword>
<dbReference type="Proteomes" id="UP000288168">
    <property type="component" value="Unassembled WGS sequence"/>
</dbReference>
<dbReference type="PANTHER" id="PTHR33048:SF15">
    <property type="entry name" value="INTEGRAL MEMBRANE PROTEIN"/>
    <property type="match status" value="1"/>
</dbReference>
<feature type="transmembrane region" description="Helical" evidence="6">
    <location>
        <begin position="52"/>
        <end position="76"/>
    </location>
</feature>
<dbReference type="InterPro" id="IPR052337">
    <property type="entry name" value="SAT4-like"/>
</dbReference>
<feature type="transmembrane region" description="Helical" evidence="6">
    <location>
        <begin position="96"/>
        <end position="121"/>
    </location>
</feature>
<name>A0A428QNA7_9HYPO</name>
<dbReference type="OrthoDB" id="9976870at2759"/>
<keyword evidence="2 6" id="KW-0812">Transmembrane</keyword>
<feature type="transmembrane region" description="Helical" evidence="6">
    <location>
        <begin position="128"/>
        <end position="150"/>
    </location>
</feature>
<comment type="caution">
    <text evidence="8">The sequence shown here is derived from an EMBL/GenBank/DDBJ whole genome shotgun (WGS) entry which is preliminary data.</text>
</comment>
<dbReference type="GO" id="GO:0016020">
    <property type="term" value="C:membrane"/>
    <property type="evidence" value="ECO:0007669"/>
    <property type="project" value="UniProtKB-SubCell"/>
</dbReference>
<comment type="subcellular location">
    <subcellularLocation>
        <location evidence="1">Membrane</location>
        <topology evidence="1">Multi-pass membrane protein</topology>
    </subcellularLocation>
</comment>
<evidence type="ECO:0000259" key="7">
    <source>
        <dbReference type="Pfam" id="PF20684"/>
    </source>
</evidence>
<dbReference type="Pfam" id="PF20684">
    <property type="entry name" value="Fung_rhodopsin"/>
    <property type="match status" value="1"/>
</dbReference>
<evidence type="ECO:0000313" key="9">
    <source>
        <dbReference type="Proteomes" id="UP000288168"/>
    </source>
</evidence>
<protein>
    <recommendedName>
        <fullName evidence="7">Rhodopsin domain-containing protein</fullName>
    </recommendedName>
</protein>
<dbReference type="EMBL" id="NKCI01000023">
    <property type="protein sequence ID" value="RSL66757.1"/>
    <property type="molecule type" value="Genomic_DNA"/>
</dbReference>
<accession>A0A428QNA7</accession>
<evidence type="ECO:0000256" key="2">
    <source>
        <dbReference type="ARBA" id="ARBA00022692"/>
    </source>
</evidence>
<dbReference type="STRING" id="1325734.A0A428QNA7"/>
<organism evidence="8 9">
    <name type="scientific">Fusarium duplospermum</name>
    <dbReference type="NCBI Taxonomy" id="1325734"/>
    <lineage>
        <taxon>Eukaryota</taxon>
        <taxon>Fungi</taxon>
        <taxon>Dikarya</taxon>
        <taxon>Ascomycota</taxon>
        <taxon>Pezizomycotina</taxon>
        <taxon>Sordariomycetes</taxon>
        <taxon>Hypocreomycetidae</taxon>
        <taxon>Hypocreales</taxon>
        <taxon>Nectriaceae</taxon>
        <taxon>Fusarium</taxon>
        <taxon>Fusarium solani species complex</taxon>
    </lineage>
</organism>
<feature type="transmembrane region" description="Helical" evidence="6">
    <location>
        <begin position="15"/>
        <end position="40"/>
    </location>
</feature>
<reference evidence="8 9" key="1">
    <citation type="submission" date="2017-06" db="EMBL/GenBank/DDBJ databases">
        <title>Comparative genomic analysis of Ambrosia Fusariam Clade fungi.</title>
        <authorList>
            <person name="Stajich J.E."/>
            <person name="Carrillo J."/>
            <person name="Kijimoto T."/>
            <person name="Eskalen A."/>
            <person name="O'Donnell K."/>
            <person name="Kasson M."/>
        </authorList>
    </citation>
    <scope>NUCLEOTIDE SEQUENCE [LARGE SCALE GENOMIC DNA]</scope>
    <source>
        <strain evidence="8 9">NRRL62584</strain>
    </source>
</reference>
<dbReference type="InterPro" id="IPR049326">
    <property type="entry name" value="Rhodopsin_dom_fungi"/>
</dbReference>
<feature type="transmembrane region" description="Helical" evidence="6">
    <location>
        <begin position="209"/>
        <end position="228"/>
    </location>
</feature>
<evidence type="ECO:0000256" key="1">
    <source>
        <dbReference type="ARBA" id="ARBA00004141"/>
    </source>
</evidence>
<feature type="transmembrane region" description="Helical" evidence="6">
    <location>
        <begin position="248"/>
        <end position="268"/>
    </location>
</feature>
<evidence type="ECO:0000313" key="8">
    <source>
        <dbReference type="EMBL" id="RSL66757.1"/>
    </source>
</evidence>
<keyword evidence="9" id="KW-1185">Reference proteome</keyword>
<feature type="transmembrane region" description="Helical" evidence="6">
    <location>
        <begin position="170"/>
        <end position="197"/>
    </location>
</feature>
<evidence type="ECO:0000256" key="3">
    <source>
        <dbReference type="ARBA" id="ARBA00022989"/>
    </source>
</evidence>
<evidence type="ECO:0000256" key="4">
    <source>
        <dbReference type="ARBA" id="ARBA00023136"/>
    </source>
</evidence>
<proteinExistence type="inferred from homology"/>
<evidence type="ECO:0000256" key="6">
    <source>
        <dbReference type="SAM" id="Phobius"/>
    </source>
</evidence>
<evidence type="ECO:0000256" key="5">
    <source>
        <dbReference type="ARBA" id="ARBA00038359"/>
    </source>
</evidence>
<keyword evidence="4 6" id="KW-0472">Membrane</keyword>
<feature type="domain" description="Rhodopsin" evidence="7">
    <location>
        <begin position="36"/>
        <end position="273"/>
    </location>
</feature>
<gene>
    <name evidence="8" type="ORF">CEP54_003531</name>
</gene>
<comment type="similarity">
    <text evidence="5">Belongs to the SAT4 family.</text>
</comment>
<dbReference type="PANTHER" id="PTHR33048">
    <property type="entry name" value="PTH11-LIKE INTEGRAL MEMBRANE PROTEIN (AFU_ORTHOLOGUE AFUA_5G11245)"/>
    <property type="match status" value="1"/>
</dbReference>
<sequence>MTASPDVTSITPQGLGLVLLVVTLFLTPSSTIVVALRCGIRYKHGVFSTDDTLMLVGWMLFMVVVGVISKGTYYGLDAKDERPNEFLVEKSKMHLWLFQTFYCDSLVFIKASICVTLLRIAVVKTHRIITWITLAASCISTIIVIIGLFAMCRPVQANWDKSAGTCFPPIVITSLSYLVSAAAVATDWICAILPGFMLYKAQMKMATKVSISIILGLGVLASIATIVRLPYIKFYAHPKDYPYNVGNIALWSVFESGTGIIAGSLPSLRRLLKNWVNFDSSHGHSSSNVTPFTGAGKTTVTSKVGVSTGRRHKSIIPNVKSDRDWEQLDDASSSRKIYVTVDMEMQSLERPATSSRSRTSLSEV</sequence>
<dbReference type="AlphaFoldDB" id="A0A428QNA7"/>